<evidence type="ECO:0000256" key="2">
    <source>
        <dbReference type="ARBA" id="ARBA00004834"/>
    </source>
</evidence>
<keyword evidence="5 7" id="KW-0378">Hydrolase</keyword>
<dbReference type="CDD" id="cd18831">
    <property type="entry name" value="GH43_AnAbnA-like"/>
    <property type="match status" value="1"/>
</dbReference>
<proteinExistence type="inferred from homology"/>
<keyword evidence="10" id="KW-0732">Signal</keyword>
<dbReference type="InterPro" id="IPR050727">
    <property type="entry name" value="GH43_arabinanases"/>
</dbReference>
<keyword evidence="6 7" id="KW-0326">Glycosidase</keyword>
<dbReference type="Proteomes" id="UP000244722">
    <property type="component" value="Unassembled WGS sequence"/>
</dbReference>
<gene>
    <name evidence="11" type="ORF">B9Z19DRAFT_636335</name>
</gene>
<dbReference type="InterPro" id="IPR023296">
    <property type="entry name" value="Glyco_hydro_beta-prop_sf"/>
</dbReference>
<evidence type="ECO:0000256" key="3">
    <source>
        <dbReference type="ARBA" id="ARBA00009865"/>
    </source>
</evidence>
<comment type="similarity">
    <text evidence="3 7">Belongs to the glycosyl hydrolase 43 family.</text>
</comment>
<evidence type="ECO:0000256" key="1">
    <source>
        <dbReference type="ARBA" id="ARBA00000375"/>
    </source>
</evidence>
<dbReference type="EC" id="3.2.1.99" evidence="4 7"/>
<dbReference type="GO" id="GO:0031222">
    <property type="term" value="P:arabinan catabolic process"/>
    <property type="evidence" value="ECO:0007669"/>
    <property type="project" value="UniProtKB-UniPathway"/>
</dbReference>
<sequence>MMFLKSLLLLVSFASTAISYQNPGACSGACNVHDPAVIRRTSDGTYFRFSTGNKIQIATSSSLSGPWTIKGSALSGGSKINLAGNQDLWAPDVTKVGDTYYLYYSVSTFGSQESAIGVATSTTMEVGTWTDRGSTGVISHAGSAYNAIDGNVVLAGDGSYYMSFGSFWRDIYNVPMNNPPLTISGSSTRLAYNSTGSHAIEGSFIWYRSPYYYLFFSAGVCCGYDSNRPAQGMEYRINVCRSTSVNSGYVDKNGVACTASGGSTVLASHGNVYGPGGQGVFLDNEAGGAVLYYHYVDTTIGYGDGQKRFGWNLISWGTGWPVV</sequence>
<comment type="catalytic activity">
    <reaction evidence="1 7">
        <text>Endohydrolysis of (1-&gt;5)-alpha-arabinofuranosidic linkages in (1-&gt;5)-arabinans.</text>
        <dbReference type="EC" id="3.2.1.99"/>
    </reaction>
</comment>
<feature type="signal peptide" evidence="10">
    <location>
        <begin position="1"/>
        <end position="19"/>
    </location>
</feature>
<evidence type="ECO:0000256" key="5">
    <source>
        <dbReference type="ARBA" id="ARBA00022801"/>
    </source>
</evidence>
<evidence type="ECO:0000313" key="11">
    <source>
        <dbReference type="EMBL" id="PUU72699.1"/>
    </source>
</evidence>
<feature type="chain" id="PRO_5015581780" description="Arabinan endo-1,5-alpha-L-arabinosidase" evidence="10">
    <location>
        <begin position="20"/>
        <end position="323"/>
    </location>
</feature>
<comment type="caution">
    <text evidence="11">The sequence shown here is derived from an EMBL/GenBank/DDBJ whole genome shotgun (WGS) entry which is preliminary data.</text>
</comment>
<feature type="active site" description="Proton acceptor" evidence="8">
    <location>
        <position position="34"/>
    </location>
</feature>
<dbReference type="Pfam" id="PF04616">
    <property type="entry name" value="Glyco_hydro_43"/>
    <property type="match status" value="1"/>
</dbReference>
<keyword evidence="12" id="KW-1185">Reference proteome</keyword>
<evidence type="ECO:0000256" key="6">
    <source>
        <dbReference type="ARBA" id="ARBA00023295"/>
    </source>
</evidence>
<comment type="pathway">
    <text evidence="2 7">Glycan metabolism; L-arabinan degradation.</text>
</comment>
<organism evidence="11 12">
    <name type="scientific">Tuber borchii</name>
    <name type="common">White truffle</name>
    <dbReference type="NCBI Taxonomy" id="42251"/>
    <lineage>
        <taxon>Eukaryota</taxon>
        <taxon>Fungi</taxon>
        <taxon>Dikarya</taxon>
        <taxon>Ascomycota</taxon>
        <taxon>Pezizomycotina</taxon>
        <taxon>Pezizomycetes</taxon>
        <taxon>Pezizales</taxon>
        <taxon>Tuberaceae</taxon>
        <taxon>Tuber</taxon>
    </lineage>
</organism>
<dbReference type="PANTHER" id="PTHR43301">
    <property type="entry name" value="ARABINAN ENDO-1,5-ALPHA-L-ARABINOSIDASE"/>
    <property type="match status" value="1"/>
</dbReference>
<evidence type="ECO:0000256" key="4">
    <source>
        <dbReference type="ARBA" id="ARBA00012586"/>
    </source>
</evidence>
<evidence type="ECO:0000256" key="7">
    <source>
        <dbReference type="PIRNR" id="PIRNR026534"/>
    </source>
</evidence>
<name>A0A2T6ZB52_TUBBO</name>
<reference evidence="11 12" key="1">
    <citation type="submission" date="2017-04" db="EMBL/GenBank/DDBJ databases">
        <title>Draft genome sequence of Tuber borchii Vittad., a whitish edible truffle.</title>
        <authorList>
            <consortium name="DOE Joint Genome Institute"/>
            <person name="Murat C."/>
            <person name="Kuo A."/>
            <person name="Barry K.W."/>
            <person name="Clum A."/>
            <person name="Dockter R.B."/>
            <person name="Fauchery L."/>
            <person name="Iotti M."/>
            <person name="Kohler A."/>
            <person name="Labutti K."/>
            <person name="Lindquist E.A."/>
            <person name="Lipzen A."/>
            <person name="Ohm R.A."/>
            <person name="Wang M."/>
            <person name="Grigoriev I.V."/>
            <person name="Zambonelli A."/>
            <person name="Martin F.M."/>
        </authorList>
    </citation>
    <scope>NUCLEOTIDE SEQUENCE [LARGE SCALE GENOMIC DNA]</scope>
    <source>
        <strain evidence="11 12">Tbo3840</strain>
    </source>
</reference>
<dbReference type="STRING" id="42251.A0A2T6ZB52"/>
<accession>A0A2T6ZB52</accession>
<evidence type="ECO:0000256" key="8">
    <source>
        <dbReference type="PIRSR" id="PIRSR606710-1"/>
    </source>
</evidence>
<dbReference type="InterPro" id="IPR006710">
    <property type="entry name" value="Glyco_hydro_43"/>
</dbReference>
<dbReference type="OrthoDB" id="195678at2759"/>
<dbReference type="UniPathway" id="UPA00667"/>
<dbReference type="Gene3D" id="2.115.10.20">
    <property type="entry name" value="Glycosyl hydrolase domain, family 43"/>
    <property type="match status" value="1"/>
</dbReference>
<dbReference type="PIRSF" id="PIRSF026534">
    <property type="entry name" value="Endo_alpha-L-arabinosidase"/>
    <property type="match status" value="1"/>
</dbReference>
<dbReference type="AlphaFoldDB" id="A0A2T6ZB52"/>
<dbReference type="GO" id="GO:0046558">
    <property type="term" value="F:arabinan endo-1,5-alpha-L-arabinosidase activity"/>
    <property type="evidence" value="ECO:0007669"/>
    <property type="project" value="UniProtKB-EC"/>
</dbReference>
<feature type="site" description="Important for catalytic activity, responsible for pKa modulation of the active site Glu and correct orientation of both the proton donor and substrate" evidence="9">
    <location>
        <position position="149"/>
    </location>
</feature>
<dbReference type="InterPro" id="IPR016840">
    <property type="entry name" value="Glyco_hydro_43_endo_a_Ara-ase"/>
</dbReference>
<dbReference type="EMBL" id="NESQ01000480">
    <property type="protein sequence ID" value="PUU72699.1"/>
    <property type="molecule type" value="Genomic_DNA"/>
</dbReference>
<dbReference type="SUPFAM" id="SSF75005">
    <property type="entry name" value="Arabinanase/levansucrase/invertase"/>
    <property type="match status" value="1"/>
</dbReference>
<evidence type="ECO:0000256" key="10">
    <source>
        <dbReference type="SAM" id="SignalP"/>
    </source>
</evidence>
<protein>
    <recommendedName>
        <fullName evidence="4 7">Arabinan endo-1,5-alpha-L-arabinosidase</fullName>
        <ecNumber evidence="4 7">3.2.1.99</ecNumber>
    </recommendedName>
</protein>
<feature type="active site" description="Proton donor" evidence="8">
    <location>
        <position position="201"/>
    </location>
</feature>
<dbReference type="PANTHER" id="PTHR43301:SF3">
    <property type="entry name" value="ARABINAN ENDO-1,5-ALPHA-L-ARABINOSIDASE A-RELATED"/>
    <property type="match status" value="1"/>
</dbReference>
<evidence type="ECO:0000313" key="12">
    <source>
        <dbReference type="Proteomes" id="UP000244722"/>
    </source>
</evidence>
<evidence type="ECO:0000256" key="9">
    <source>
        <dbReference type="PIRSR" id="PIRSR606710-2"/>
    </source>
</evidence>